<dbReference type="GO" id="GO:0016787">
    <property type="term" value="F:hydrolase activity"/>
    <property type="evidence" value="ECO:0007669"/>
    <property type="project" value="UniProtKB-KW"/>
</dbReference>
<dbReference type="InterPro" id="IPR002018">
    <property type="entry name" value="CarbesteraseB"/>
</dbReference>
<dbReference type="InterPro" id="IPR029058">
    <property type="entry name" value="AB_hydrolase_fold"/>
</dbReference>
<dbReference type="InterPro" id="IPR000120">
    <property type="entry name" value="Amidase"/>
</dbReference>
<dbReference type="Gene3D" id="3.90.1300.10">
    <property type="entry name" value="Amidase signature (AS) domain"/>
    <property type="match status" value="1"/>
</dbReference>
<evidence type="ECO:0008006" key="8">
    <source>
        <dbReference type="Google" id="ProtNLM"/>
    </source>
</evidence>
<feature type="compositionally biased region" description="Polar residues" evidence="3">
    <location>
        <begin position="72"/>
        <end position="86"/>
    </location>
</feature>
<dbReference type="Pfam" id="PF00135">
    <property type="entry name" value="COesterase"/>
    <property type="match status" value="1"/>
</dbReference>
<dbReference type="SUPFAM" id="SSF75304">
    <property type="entry name" value="Amidase signature (AS) enzymes"/>
    <property type="match status" value="1"/>
</dbReference>
<sequence>MSIVSLSTGEPTCTLSDLHDIATANNFTIEPGSQNETAFLLFANAFDATCSSVSALPEYEEPRLSPTPVEGSRSSHTPSTSENPLNAWAQKTTLTAPGAKGPLSGRTIAVKDNVSVAGLPLGLGCSPSLLKDNKHPICPIDATVVKRILAAGGTIKGVATCENLSMFALSFTSDSGLVHNAWLQGYATGGSSSGCAALVSIKDVEQARRDGKLSGADNLGEGVDMAVGGDQGGSIRLPAAYSGIYGLKPTHGLVPYTGIATLVPLIDHTGPMTRTVEDAALMLGVMAGYDGMDPRMTPESPLPAAVPDYHGDLQAWIEQKQKAGEWNPQSAAKGLRVGILKESFEIAGLDPNVATTVLASADRFRTLGAEVTELSIPLHAHAASIWTLAARPFMPHFVAGNPPDILSHTMPHLQPNKIDQAYFTKLANRNPAAVNVLLNAAHMQQKYGPALARKAHMHVWQLRAAYDAVLRDYDVLLTPCNNTVGPPHPPSTLKSESNPDGLSERIMDLFEPAIGNTLNTCGFNVTGHPALSMPVGWGKVRGGEGRLPVGMQVVGKRFDEGSLFKVAKAWENNLNGSDDVNHISAILLDEFAINQASSACNIVNEHLLTESAIQSHYDDFYNQLSYLAYSGRASRNQEYIIQNGVVAFNQQAHCLDFKPRSSNNPCLPVLCTQSANASQPTGSNATAQNEITIQAGSNTFLGYRNLKSWRFSGMPYADPPRRWQYSTVYSGTGQALDATQFGSQCAQVGGGSEDCLFVNVQTPYIPKAGGAKTGLKPVYFWIHGGGFNNGVGSSAGTDGGNLASREDIVVVSINYRLNTAGFFAVPGTNITGNYGIQDQQTALQWTINNIAAFGGDPGQITIIGGSAGAGSVRVHLGSPPVIGKFQGAIAQSNLGGGVDLGLPNNYATSYSSYLTIPENYAQAGQQIFQEANCTRPTLAEQITCLSNIDAVVISELPTVANKVVQDGHYVNTEQLIVSVRNASTAHIPVLFGTAANDGASFDNYPHANNVTSELEGLQIELGISASYAQAIIDSGLFPYYDTGNLTLDSFNVSQRVATDNQFRCIDEATVYAGATSGAFQKAYYYQSQRTLLGYDPNNLGGAPVEPGYPLGDPYAPYFRTHGSDQGWSFGNLPFFRDVYDLYSLQLESSYYAWFAKRGDPNAPLSYLQARGYEVTIQGSRLSGPWEPVKGLQGPIKLLDWPSVTSGFVDVPQCTFLNYTLSYYLTADRG</sequence>
<evidence type="ECO:0000259" key="5">
    <source>
        <dbReference type="Pfam" id="PF01425"/>
    </source>
</evidence>
<dbReference type="AlphaFoldDB" id="A0AAN7YJ45"/>
<reference evidence="6" key="1">
    <citation type="submission" date="2023-08" db="EMBL/GenBank/DDBJ databases">
        <title>Black Yeasts Isolated from many extreme environments.</title>
        <authorList>
            <person name="Coleine C."/>
            <person name="Stajich J.E."/>
            <person name="Selbmann L."/>
        </authorList>
    </citation>
    <scope>NUCLEOTIDE SEQUENCE</scope>
    <source>
        <strain evidence="6">CCFEE 5401</strain>
    </source>
</reference>
<evidence type="ECO:0000256" key="3">
    <source>
        <dbReference type="SAM" id="MobiDB-lite"/>
    </source>
</evidence>
<feature type="domain" description="Amidase" evidence="5">
    <location>
        <begin position="90"/>
        <end position="202"/>
    </location>
</feature>
<evidence type="ECO:0000313" key="6">
    <source>
        <dbReference type="EMBL" id="KAK5117032.1"/>
    </source>
</evidence>
<dbReference type="PANTHER" id="PTHR11895">
    <property type="entry name" value="TRANSAMIDASE"/>
    <property type="match status" value="1"/>
</dbReference>
<proteinExistence type="inferred from homology"/>
<protein>
    <recommendedName>
        <fullName evidence="8">Carboxylesterase type B domain-containing protein</fullName>
    </recommendedName>
</protein>
<keyword evidence="2" id="KW-0378">Hydrolase</keyword>
<dbReference type="InterPro" id="IPR023631">
    <property type="entry name" value="Amidase_dom"/>
</dbReference>
<dbReference type="InterPro" id="IPR019826">
    <property type="entry name" value="Carboxylesterase_B_AS"/>
</dbReference>
<comment type="similarity">
    <text evidence="1">Belongs to the type-B carboxylesterase/lipase family.</text>
</comment>
<dbReference type="SUPFAM" id="SSF53474">
    <property type="entry name" value="alpha/beta-Hydrolases"/>
    <property type="match status" value="1"/>
</dbReference>
<dbReference type="Gene3D" id="3.40.50.1820">
    <property type="entry name" value="alpha/beta hydrolase"/>
    <property type="match status" value="1"/>
</dbReference>
<accession>A0AAN7YJ45</accession>
<feature type="region of interest" description="Disordered" evidence="3">
    <location>
        <begin position="59"/>
        <end position="86"/>
    </location>
</feature>
<dbReference type="InterPro" id="IPR036928">
    <property type="entry name" value="AS_sf"/>
</dbReference>
<evidence type="ECO:0000313" key="7">
    <source>
        <dbReference type="Proteomes" id="UP001310890"/>
    </source>
</evidence>
<feature type="domain" description="Carboxylesterase type B" evidence="4">
    <location>
        <begin position="709"/>
        <end position="1186"/>
    </location>
</feature>
<evidence type="ECO:0000256" key="1">
    <source>
        <dbReference type="ARBA" id="ARBA00005964"/>
    </source>
</evidence>
<dbReference type="PROSITE" id="PS00122">
    <property type="entry name" value="CARBOXYLESTERASE_B_1"/>
    <property type="match status" value="1"/>
</dbReference>
<comment type="caution">
    <text evidence="6">The sequence shown here is derived from an EMBL/GenBank/DDBJ whole genome shotgun (WGS) entry which is preliminary data.</text>
</comment>
<dbReference type="Pfam" id="PF01425">
    <property type="entry name" value="Amidase"/>
    <property type="match status" value="2"/>
</dbReference>
<feature type="domain" description="Amidase" evidence="5">
    <location>
        <begin position="222"/>
        <end position="563"/>
    </location>
</feature>
<organism evidence="6 7">
    <name type="scientific">Meristemomyces frigidus</name>
    <dbReference type="NCBI Taxonomy" id="1508187"/>
    <lineage>
        <taxon>Eukaryota</taxon>
        <taxon>Fungi</taxon>
        <taxon>Dikarya</taxon>
        <taxon>Ascomycota</taxon>
        <taxon>Pezizomycotina</taxon>
        <taxon>Dothideomycetes</taxon>
        <taxon>Dothideomycetidae</taxon>
        <taxon>Mycosphaerellales</taxon>
        <taxon>Teratosphaeriaceae</taxon>
        <taxon>Meristemomyces</taxon>
    </lineage>
</organism>
<evidence type="ECO:0000259" key="4">
    <source>
        <dbReference type="Pfam" id="PF00135"/>
    </source>
</evidence>
<dbReference type="EMBL" id="JAVRRL010000006">
    <property type="protein sequence ID" value="KAK5117032.1"/>
    <property type="molecule type" value="Genomic_DNA"/>
</dbReference>
<gene>
    <name evidence="6" type="ORF">LTR62_006753</name>
</gene>
<dbReference type="PANTHER" id="PTHR11895:SF171">
    <property type="entry name" value="AMIDASE DOMAIN-CONTAINING PROTEIN"/>
    <property type="match status" value="1"/>
</dbReference>
<evidence type="ECO:0000256" key="2">
    <source>
        <dbReference type="ARBA" id="ARBA00022801"/>
    </source>
</evidence>
<name>A0AAN7YJ45_9PEZI</name>
<dbReference type="Proteomes" id="UP001310890">
    <property type="component" value="Unassembled WGS sequence"/>
</dbReference>